<dbReference type="SUPFAM" id="SSF51905">
    <property type="entry name" value="FAD/NAD(P)-binding domain"/>
    <property type="match status" value="1"/>
</dbReference>
<dbReference type="PANTHER" id="PTHR42877:SF4">
    <property type="entry name" value="FAD_NAD(P)-BINDING DOMAIN-CONTAINING PROTEIN-RELATED"/>
    <property type="match status" value="1"/>
</dbReference>
<organism evidence="1 2">
    <name type="scientific">Williamsia marianensis</name>
    <dbReference type="NCBI Taxonomy" id="85044"/>
    <lineage>
        <taxon>Bacteria</taxon>
        <taxon>Bacillati</taxon>
        <taxon>Actinomycetota</taxon>
        <taxon>Actinomycetes</taxon>
        <taxon>Mycobacteriales</taxon>
        <taxon>Nocardiaceae</taxon>
        <taxon>Williamsia</taxon>
    </lineage>
</organism>
<comment type="caution">
    <text evidence="1">The sequence shown here is derived from an EMBL/GenBank/DDBJ whole genome shotgun (WGS) entry which is preliminary data.</text>
</comment>
<sequence length="495" mass="54901">MRGGVSNPRVVVIGAGMSGLAMGVKLKAAGFDDFTILEKGSDVGGVWFWNRYPGLACDVPSLLYRYSFQNKTDWPKVFSARDDIHRYHRDVADTHDLWPHIRFDTEVTGACFRDGRWHVDTAAGDRLTADFVVAATGVLHHPNTPDIPGLGDFTGKVVHTARWDPDLETDGKQVAIIGGGSTGVQLTGALAPSVQSLAVFQRTPQWVLWAPTTVRQPRFLTALFNRFPSAAQASYRASVRASALFTDLTIHPGFKRSAVQTYARLCLYLIRDRELRERLRPDYQPLCKRQVLSGNYFRAISRPNVEVITDRIDHVDPTGIVTVDGRHHDLDVIVLATGFRAHNYMRPMSVTGRDGITIDQAWDSGPHAFAMTSIPGFPNFFTILGPNSPVGSIHLQTAAELTCDHIVAWVEKHARGEMATVEVTTSATERFNVAVRTALEPTVWNTGCQSWYFKEDGSVDLWPFDLATLKGYLGTPDMADYSLTRPRARSLTESD</sequence>
<gene>
    <name evidence="1" type="ORF">CSW57_14690</name>
</gene>
<proteinExistence type="predicted"/>
<dbReference type="Proteomes" id="UP000225108">
    <property type="component" value="Unassembled WGS sequence"/>
</dbReference>
<protein>
    <submittedName>
        <fullName evidence="1">Monooxygenase</fullName>
    </submittedName>
</protein>
<evidence type="ECO:0000313" key="2">
    <source>
        <dbReference type="Proteomes" id="UP000225108"/>
    </source>
</evidence>
<evidence type="ECO:0000313" key="1">
    <source>
        <dbReference type="EMBL" id="PHV65090.1"/>
    </source>
</evidence>
<dbReference type="Pfam" id="PF13738">
    <property type="entry name" value="Pyr_redox_3"/>
    <property type="match status" value="1"/>
</dbReference>
<dbReference type="PANTHER" id="PTHR42877">
    <property type="entry name" value="L-ORNITHINE N(5)-MONOOXYGENASE-RELATED"/>
    <property type="match status" value="1"/>
</dbReference>
<dbReference type="AlphaFoldDB" id="A0A2G3PH25"/>
<name>A0A2G3PH25_WILMA</name>
<keyword evidence="1" id="KW-0503">Monooxygenase</keyword>
<dbReference type="InterPro" id="IPR051209">
    <property type="entry name" value="FAD-bind_Monooxygenase_sf"/>
</dbReference>
<dbReference type="GO" id="GO:0004497">
    <property type="term" value="F:monooxygenase activity"/>
    <property type="evidence" value="ECO:0007669"/>
    <property type="project" value="UniProtKB-KW"/>
</dbReference>
<dbReference type="EMBL" id="PEBD01000010">
    <property type="protein sequence ID" value="PHV65090.1"/>
    <property type="molecule type" value="Genomic_DNA"/>
</dbReference>
<dbReference type="RefSeq" id="WP_099383519.1">
    <property type="nucleotide sequence ID" value="NZ_PEBD01000010.1"/>
</dbReference>
<dbReference type="PRINTS" id="PR00368">
    <property type="entry name" value="FADPNR"/>
</dbReference>
<accession>A0A2G3PH25</accession>
<dbReference type="InterPro" id="IPR036188">
    <property type="entry name" value="FAD/NAD-bd_sf"/>
</dbReference>
<keyword evidence="1" id="KW-0560">Oxidoreductase</keyword>
<reference evidence="1 2" key="1">
    <citation type="submission" date="2017-10" db="EMBL/GenBank/DDBJ databases">
        <title>The draft genome sequence of Williamsia sp. BULT 1.1 isolated from the semi-arid grassland soils from South Africa.</title>
        <authorList>
            <person name="Kabwe M.H."/>
            <person name="Govender N."/>
            <person name="Mutseka Lunga P."/>
            <person name="Vikram S."/>
            <person name="Makhalanyane T.P."/>
        </authorList>
    </citation>
    <scope>NUCLEOTIDE SEQUENCE [LARGE SCALE GENOMIC DNA]</scope>
    <source>
        <strain evidence="1 2">BULT 1.1</strain>
    </source>
</reference>
<dbReference type="PRINTS" id="PR00469">
    <property type="entry name" value="PNDRDTASEII"/>
</dbReference>
<dbReference type="Gene3D" id="3.50.50.60">
    <property type="entry name" value="FAD/NAD(P)-binding domain"/>
    <property type="match status" value="2"/>
</dbReference>